<proteinExistence type="predicted"/>
<gene>
    <name evidence="7" type="ORF">N8I77_006324</name>
</gene>
<dbReference type="GO" id="GO:0005739">
    <property type="term" value="C:mitochondrion"/>
    <property type="evidence" value="ECO:0007669"/>
    <property type="project" value="UniProtKB-SubCell"/>
</dbReference>
<evidence type="ECO:0000256" key="5">
    <source>
        <dbReference type="SAM" id="Coils"/>
    </source>
</evidence>
<feature type="domain" description="Ribosomal protein/NADH dehydrogenase" evidence="6">
    <location>
        <begin position="40"/>
        <end position="163"/>
    </location>
</feature>
<evidence type="ECO:0000256" key="3">
    <source>
        <dbReference type="ARBA" id="ARBA00023128"/>
    </source>
</evidence>
<evidence type="ECO:0000313" key="7">
    <source>
        <dbReference type="EMBL" id="KAK2607661.1"/>
    </source>
</evidence>
<comment type="caution">
    <text evidence="7">The sequence shown here is derived from an EMBL/GenBank/DDBJ whole genome shotgun (WGS) entry which is preliminary data.</text>
</comment>
<dbReference type="AlphaFoldDB" id="A0AAD9SIZ8"/>
<dbReference type="GO" id="GO:0005840">
    <property type="term" value="C:ribosome"/>
    <property type="evidence" value="ECO:0007669"/>
    <property type="project" value="UniProtKB-KW"/>
</dbReference>
<dbReference type="Proteomes" id="UP001265746">
    <property type="component" value="Unassembled WGS sequence"/>
</dbReference>
<dbReference type="SMART" id="SM00916">
    <property type="entry name" value="L51_S25_CI-B8"/>
    <property type="match status" value="1"/>
</dbReference>
<dbReference type="InterPro" id="IPR040049">
    <property type="entry name" value="Ribosomal_mS25/mL61"/>
</dbReference>
<sequence length="220" mass="24499">MSRIGMRMNKLKSLVGVRNGPGAAKLPANVTKIHMEFGHKWNDGHLGPRKFWRENLPRLKYHNPEVPMIVNRTHDQAGPATLSIYMSGGAPAEPQAAQIEGTTGAEPKRAVVAADAWRTIASSSTGGARAPPAGEGETVVTINMKNVRSHDILKQFMEKTGAREVEPSPEDQEEMARLVELQERAAYDKEVQRRYREKIQSEKRLLERARQEADAIKADK</sequence>
<accession>A0AAD9SIZ8</accession>
<dbReference type="GO" id="GO:1990904">
    <property type="term" value="C:ribonucleoprotein complex"/>
    <property type="evidence" value="ECO:0007669"/>
    <property type="project" value="UniProtKB-KW"/>
</dbReference>
<dbReference type="InterPro" id="IPR036249">
    <property type="entry name" value="Thioredoxin-like_sf"/>
</dbReference>
<evidence type="ECO:0000256" key="4">
    <source>
        <dbReference type="ARBA" id="ARBA00023274"/>
    </source>
</evidence>
<evidence type="ECO:0000259" key="6">
    <source>
        <dbReference type="SMART" id="SM00916"/>
    </source>
</evidence>
<keyword evidence="4" id="KW-0687">Ribonucleoprotein</keyword>
<protein>
    <recommendedName>
        <fullName evidence="6">Ribosomal protein/NADH dehydrogenase domain-containing protein</fullName>
    </recommendedName>
</protein>
<dbReference type="PANTHER" id="PTHR13274">
    <property type="entry name" value="MITOCHONDRIAL RIBOSOMAL PROTEIN S25"/>
    <property type="match status" value="1"/>
</dbReference>
<feature type="coiled-coil region" evidence="5">
    <location>
        <begin position="192"/>
        <end position="219"/>
    </location>
</feature>
<keyword evidence="8" id="KW-1185">Reference proteome</keyword>
<dbReference type="InterPro" id="IPR007741">
    <property type="entry name" value="Ribosomal_mL43/mS25/NADH_DH"/>
</dbReference>
<dbReference type="Pfam" id="PF05047">
    <property type="entry name" value="L51_S25_CI-B8"/>
    <property type="match status" value="1"/>
</dbReference>
<keyword evidence="2" id="KW-0689">Ribosomal protein</keyword>
<evidence type="ECO:0000256" key="1">
    <source>
        <dbReference type="ARBA" id="ARBA00004173"/>
    </source>
</evidence>
<dbReference type="SUPFAM" id="SSF52833">
    <property type="entry name" value="Thioredoxin-like"/>
    <property type="match status" value="1"/>
</dbReference>
<name>A0AAD9SIZ8_PHOAM</name>
<keyword evidence="3" id="KW-0496">Mitochondrion</keyword>
<keyword evidence="5" id="KW-0175">Coiled coil</keyword>
<comment type="subcellular location">
    <subcellularLocation>
        <location evidence="1">Mitochondrion</location>
    </subcellularLocation>
</comment>
<reference evidence="7" key="1">
    <citation type="submission" date="2023-06" db="EMBL/GenBank/DDBJ databases">
        <authorList>
            <person name="Noh H."/>
        </authorList>
    </citation>
    <scope>NUCLEOTIDE SEQUENCE</scope>
    <source>
        <strain evidence="7">DUCC20226</strain>
    </source>
</reference>
<dbReference type="EMBL" id="JAUJFL010000003">
    <property type="protein sequence ID" value="KAK2607661.1"/>
    <property type="molecule type" value="Genomic_DNA"/>
</dbReference>
<evidence type="ECO:0000256" key="2">
    <source>
        <dbReference type="ARBA" id="ARBA00022980"/>
    </source>
</evidence>
<dbReference type="GO" id="GO:0003735">
    <property type="term" value="F:structural constituent of ribosome"/>
    <property type="evidence" value="ECO:0007669"/>
    <property type="project" value="InterPro"/>
</dbReference>
<dbReference type="PANTHER" id="PTHR13274:SF2">
    <property type="entry name" value="SMALL RIBOSOMAL SUBUNIT PROTEIN MS25"/>
    <property type="match status" value="1"/>
</dbReference>
<organism evidence="7 8">
    <name type="scientific">Phomopsis amygdali</name>
    <name type="common">Fusicoccum amygdali</name>
    <dbReference type="NCBI Taxonomy" id="1214568"/>
    <lineage>
        <taxon>Eukaryota</taxon>
        <taxon>Fungi</taxon>
        <taxon>Dikarya</taxon>
        <taxon>Ascomycota</taxon>
        <taxon>Pezizomycotina</taxon>
        <taxon>Sordariomycetes</taxon>
        <taxon>Sordariomycetidae</taxon>
        <taxon>Diaporthales</taxon>
        <taxon>Diaporthaceae</taxon>
        <taxon>Diaporthe</taxon>
    </lineage>
</organism>
<evidence type="ECO:0000313" key="8">
    <source>
        <dbReference type="Proteomes" id="UP001265746"/>
    </source>
</evidence>